<keyword evidence="1" id="KW-0812">Transmembrane</keyword>
<gene>
    <name evidence="2" type="ORF">LARSCL_LOCUS21922</name>
</gene>
<dbReference type="Proteomes" id="UP001497382">
    <property type="component" value="Unassembled WGS sequence"/>
</dbReference>
<sequence>MEKCELEVTEESKIKMEAEEESVPELEKHLGKLLVVLELAGIPITEGRKGSKQGYILNLFKKLCFPIFLHLSCIYLLYERLSKGVLNYGIVIDTILPILPCIMWIMMRCQDSALKLFLADLSRATSTNFKSRNRSLSYTTNAAICFIFIYPFLLIGLRFAQENAVNVTEVFRILQEALFPNTMAIVYMAICYLLLQKLRFCKKMLQKRLDLTCITAVNMMKDYLNIIKCVENFESLLSSITFVILVHDLLIVTILIIDMFYFENFISFILYEALAEMLYVFFSLGIMSIFAGNVSSEIKAIKAVLSEKMFTQLDQGDVTNNEKHVNLLLRKDVCDLTVGKAIVFDRGFLLKALLVTLAEVILISSIIH</sequence>
<organism evidence="2 3">
    <name type="scientific">Larinioides sclopetarius</name>
    <dbReference type="NCBI Taxonomy" id="280406"/>
    <lineage>
        <taxon>Eukaryota</taxon>
        <taxon>Metazoa</taxon>
        <taxon>Ecdysozoa</taxon>
        <taxon>Arthropoda</taxon>
        <taxon>Chelicerata</taxon>
        <taxon>Arachnida</taxon>
        <taxon>Araneae</taxon>
        <taxon>Araneomorphae</taxon>
        <taxon>Entelegynae</taxon>
        <taxon>Araneoidea</taxon>
        <taxon>Araneidae</taxon>
        <taxon>Larinioides</taxon>
    </lineage>
</organism>
<feature type="transmembrane region" description="Helical" evidence="1">
    <location>
        <begin position="268"/>
        <end position="292"/>
    </location>
</feature>
<feature type="transmembrane region" description="Helical" evidence="1">
    <location>
        <begin position="84"/>
        <end position="106"/>
    </location>
</feature>
<feature type="transmembrane region" description="Helical" evidence="1">
    <location>
        <begin position="348"/>
        <end position="367"/>
    </location>
</feature>
<evidence type="ECO:0000313" key="3">
    <source>
        <dbReference type="Proteomes" id="UP001497382"/>
    </source>
</evidence>
<accession>A0AAV2BVT8</accession>
<dbReference type="AlphaFoldDB" id="A0AAV2BVT8"/>
<feature type="transmembrane region" description="Helical" evidence="1">
    <location>
        <begin position="177"/>
        <end position="195"/>
    </location>
</feature>
<evidence type="ECO:0000256" key="1">
    <source>
        <dbReference type="SAM" id="Phobius"/>
    </source>
</evidence>
<keyword evidence="3" id="KW-1185">Reference proteome</keyword>
<keyword evidence="1" id="KW-0472">Membrane</keyword>
<name>A0AAV2BVT8_9ARAC</name>
<dbReference type="EMBL" id="CAXIEN010000553">
    <property type="protein sequence ID" value="CAL1300400.1"/>
    <property type="molecule type" value="Genomic_DNA"/>
</dbReference>
<reference evidence="2 3" key="1">
    <citation type="submission" date="2024-04" db="EMBL/GenBank/DDBJ databases">
        <authorList>
            <person name="Rising A."/>
            <person name="Reimegard J."/>
            <person name="Sonavane S."/>
            <person name="Akerstrom W."/>
            <person name="Nylinder S."/>
            <person name="Hedman E."/>
            <person name="Kallberg Y."/>
        </authorList>
    </citation>
    <scope>NUCLEOTIDE SEQUENCE [LARGE SCALE GENOMIC DNA]</scope>
</reference>
<evidence type="ECO:0008006" key="4">
    <source>
        <dbReference type="Google" id="ProtNLM"/>
    </source>
</evidence>
<evidence type="ECO:0000313" key="2">
    <source>
        <dbReference type="EMBL" id="CAL1300400.1"/>
    </source>
</evidence>
<protein>
    <recommendedName>
        <fullName evidence="4">Gustatory receptor</fullName>
    </recommendedName>
</protein>
<keyword evidence="1" id="KW-1133">Transmembrane helix</keyword>
<feature type="transmembrane region" description="Helical" evidence="1">
    <location>
        <begin position="138"/>
        <end position="157"/>
    </location>
</feature>
<feature type="transmembrane region" description="Helical" evidence="1">
    <location>
        <begin position="59"/>
        <end position="78"/>
    </location>
</feature>
<proteinExistence type="predicted"/>
<comment type="caution">
    <text evidence="2">The sequence shown here is derived from an EMBL/GenBank/DDBJ whole genome shotgun (WGS) entry which is preliminary data.</text>
</comment>
<feature type="transmembrane region" description="Helical" evidence="1">
    <location>
        <begin position="236"/>
        <end position="262"/>
    </location>
</feature>